<dbReference type="AlphaFoldDB" id="A0AB34ITA4"/>
<evidence type="ECO:0000256" key="2">
    <source>
        <dbReference type="SAM" id="SignalP"/>
    </source>
</evidence>
<dbReference type="PROSITE" id="PS51387">
    <property type="entry name" value="FAD_PCMH"/>
    <property type="match status" value="1"/>
</dbReference>
<accession>A0AB34ITA4</accession>
<evidence type="ECO:0000259" key="3">
    <source>
        <dbReference type="PROSITE" id="PS51387"/>
    </source>
</evidence>
<dbReference type="InterPro" id="IPR016166">
    <property type="entry name" value="FAD-bd_PCMH"/>
</dbReference>
<dbReference type="PROSITE" id="PS51257">
    <property type="entry name" value="PROKAR_LIPOPROTEIN"/>
    <property type="match status" value="1"/>
</dbReference>
<feature type="chain" id="PRO_5044311271" description="FAD-binding PCMH-type domain-containing protein" evidence="2">
    <location>
        <begin position="26"/>
        <end position="530"/>
    </location>
</feature>
<keyword evidence="2" id="KW-0732">Signal</keyword>
<dbReference type="Gene3D" id="3.30.43.10">
    <property type="entry name" value="Uridine Diphospho-n-acetylenolpyruvylglucosamine Reductase, domain 2"/>
    <property type="match status" value="1"/>
</dbReference>
<dbReference type="InterPro" id="IPR016167">
    <property type="entry name" value="FAD-bd_PCMH_sub1"/>
</dbReference>
<dbReference type="Pfam" id="PF04030">
    <property type="entry name" value="ALO"/>
    <property type="match status" value="1"/>
</dbReference>
<name>A0AB34ITA4_PRYPA</name>
<dbReference type="InterPro" id="IPR016169">
    <property type="entry name" value="FAD-bd_PCMH_sub2"/>
</dbReference>
<dbReference type="GO" id="GO:0003885">
    <property type="term" value="F:D-arabinono-1,4-lactone oxidase activity"/>
    <property type="evidence" value="ECO:0007669"/>
    <property type="project" value="InterPro"/>
</dbReference>
<evidence type="ECO:0000313" key="5">
    <source>
        <dbReference type="Proteomes" id="UP001515480"/>
    </source>
</evidence>
<reference evidence="4 5" key="1">
    <citation type="journal article" date="2024" name="Science">
        <title>Giant polyketide synthase enzymes in the biosynthesis of giant marine polyether toxins.</title>
        <authorList>
            <person name="Fallon T.R."/>
            <person name="Shende V.V."/>
            <person name="Wierzbicki I.H."/>
            <person name="Pendleton A.L."/>
            <person name="Watervoot N.F."/>
            <person name="Auber R.P."/>
            <person name="Gonzalez D.J."/>
            <person name="Wisecaver J.H."/>
            <person name="Moore B.S."/>
        </authorList>
    </citation>
    <scope>NUCLEOTIDE SEQUENCE [LARGE SCALE GENOMIC DNA]</scope>
    <source>
        <strain evidence="4 5">12B1</strain>
    </source>
</reference>
<evidence type="ECO:0000313" key="4">
    <source>
        <dbReference type="EMBL" id="KAL1504722.1"/>
    </source>
</evidence>
<dbReference type="Pfam" id="PF01565">
    <property type="entry name" value="FAD_binding_4"/>
    <property type="match status" value="1"/>
</dbReference>
<sequence>MLAVARWRLACATGAAASAACLARAETLLPKELDAEAERDVVVENWSSTHQANPRFYFQPDGPQAVQRILSALHQLGQRVRVVGSALSPNGLGLSDEAMLNMAQCAEIVSVDPARLQVTVQAGARVSEVVEALRPHGMTLQNYASIAEQQIGGFIQVGAHGTGAAIPPVDMTVVRMKLHTPGLGEMELSESSNPRLCRLAKVGLGLLGVVSEVTLQCVPAHKLVQHTFTETREGIARRHHLHLKHKHMRYMWIPHTDTVVVVTCDPAPEGMVAPPPSFSEDQMTAPLRDLLVSKKGATAEAARSMNFAQLRDALIALDPLDKAHIVEVNRAEAEFWKRAGGYRIDWSDKLLGFECGGQQWVSEVAFPCGTRSVPNGADLQFMQDLLELAEGSKLAVPAPIEQRWTAGSKSRMSPASSEGDEDLHSWVGIIMYLPTQEQQARDEITAKFWEYNDMCRRLLWPKYNCHQHWAKIEIPDAPDQVAAVRQRLRERFPIDEFNSLRRELDPKNILGNALTDTLLGDEAAHKSSGI</sequence>
<dbReference type="Gene3D" id="3.30.465.10">
    <property type="match status" value="1"/>
</dbReference>
<dbReference type="GO" id="GO:0071949">
    <property type="term" value="F:FAD binding"/>
    <property type="evidence" value="ECO:0007669"/>
    <property type="project" value="InterPro"/>
</dbReference>
<keyword evidence="1" id="KW-0560">Oxidoreductase</keyword>
<dbReference type="InterPro" id="IPR007173">
    <property type="entry name" value="ALO_C"/>
</dbReference>
<dbReference type="GO" id="GO:0016633">
    <property type="term" value="F:galactonolactone dehydrogenase activity"/>
    <property type="evidence" value="ECO:0007669"/>
    <property type="project" value="InterPro"/>
</dbReference>
<dbReference type="Proteomes" id="UP001515480">
    <property type="component" value="Unassembled WGS sequence"/>
</dbReference>
<dbReference type="PIRSF" id="PIRSF000136">
    <property type="entry name" value="LGO_GLO"/>
    <property type="match status" value="1"/>
</dbReference>
<dbReference type="InterPro" id="IPR006094">
    <property type="entry name" value="Oxid_FAD_bind_N"/>
</dbReference>
<protein>
    <recommendedName>
        <fullName evidence="3">FAD-binding PCMH-type domain-containing protein</fullName>
    </recommendedName>
</protein>
<dbReference type="EMBL" id="JBGBPQ010000019">
    <property type="protein sequence ID" value="KAL1504722.1"/>
    <property type="molecule type" value="Genomic_DNA"/>
</dbReference>
<keyword evidence="5" id="KW-1185">Reference proteome</keyword>
<gene>
    <name evidence="4" type="ORF">AB1Y20_008500</name>
</gene>
<proteinExistence type="predicted"/>
<feature type="signal peptide" evidence="2">
    <location>
        <begin position="1"/>
        <end position="25"/>
    </location>
</feature>
<dbReference type="InterPro" id="IPR036318">
    <property type="entry name" value="FAD-bd_PCMH-like_sf"/>
</dbReference>
<feature type="domain" description="FAD-binding PCMH-type" evidence="3">
    <location>
        <begin position="50"/>
        <end position="220"/>
    </location>
</feature>
<dbReference type="GO" id="GO:0016020">
    <property type="term" value="C:membrane"/>
    <property type="evidence" value="ECO:0007669"/>
    <property type="project" value="InterPro"/>
</dbReference>
<evidence type="ECO:0000256" key="1">
    <source>
        <dbReference type="ARBA" id="ARBA00023002"/>
    </source>
</evidence>
<dbReference type="NCBIfam" id="TIGR01676">
    <property type="entry name" value="GLDHase"/>
    <property type="match status" value="1"/>
</dbReference>
<dbReference type="InterPro" id="IPR010031">
    <property type="entry name" value="FAD_lactone_oxidase-like"/>
</dbReference>
<dbReference type="PANTHER" id="PTHR43762">
    <property type="entry name" value="L-GULONOLACTONE OXIDASE"/>
    <property type="match status" value="1"/>
</dbReference>
<comment type="caution">
    <text evidence="4">The sequence shown here is derived from an EMBL/GenBank/DDBJ whole genome shotgun (WGS) entry which is preliminary data.</text>
</comment>
<dbReference type="PANTHER" id="PTHR43762:SF1">
    <property type="entry name" value="D-ARABINONO-1,4-LACTONE OXIDASE"/>
    <property type="match status" value="1"/>
</dbReference>
<organism evidence="4 5">
    <name type="scientific">Prymnesium parvum</name>
    <name type="common">Toxic golden alga</name>
    <dbReference type="NCBI Taxonomy" id="97485"/>
    <lineage>
        <taxon>Eukaryota</taxon>
        <taxon>Haptista</taxon>
        <taxon>Haptophyta</taxon>
        <taxon>Prymnesiophyceae</taxon>
        <taxon>Prymnesiales</taxon>
        <taxon>Prymnesiaceae</taxon>
        <taxon>Prymnesium</taxon>
    </lineage>
</organism>
<dbReference type="SUPFAM" id="SSF56176">
    <property type="entry name" value="FAD-binding/transporter-associated domain-like"/>
    <property type="match status" value="1"/>
</dbReference>
<dbReference type="InterPro" id="IPR010029">
    <property type="entry name" value="GL_DH"/>
</dbReference>